<keyword evidence="8 11" id="KW-0653">Protein transport</keyword>
<dbReference type="Gene3D" id="3.10.330.10">
    <property type="match status" value="1"/>
</dbReference>
<feature type="domain" description="AAA+ ATPase" evidence="13">
    <location>
        <begin position="590"/>
        <end position="726"/>
    </location>
</feature>
<keyword evidence="11" id="KW-0378">Hydrolase</keyword>
<dbReference type="Pfam" id="PF17862">
    <property type="entry name" value="AAA_lid_3"/>
    <property type="match status" value="1"/>
</dbReference>
<dbReference type="Gene3D" id="3.40.50.300">
    <property type="entry name" value="P-loop containing nucleotide triphosphate hydrolases"/>
    <property type="match status" value="2"/>
</dbReference>
<accession>A0A0F7SI54</accession>
<comment type="subcellular location">
    <subcellularLocation>
        <location evidence="1 11">Cytoplasm</location>
    </subcellularLocation>
</comment>
<feature type="region of interest" description="Disordered" evidence="12">
    <location>
        <begin position="1"/>
        <end position="47"/>
    </location>
</feature>
<dbReference type="PANTHER" id="PTHR23078:SF3">
    <property type="entry name" value="VESICLE-FUSING ATPASE"/>
    <property type="match status" value="1"/>
</dbReference>
<dbReference type="InterPro" id="IPR009010">
    <property type="entry name" value="Asp_de-COase-like_dom_sf"/>
</dbReference>
<evidence type="ECO:0000256" key="5">
    <source>
        <dbReference type="ARBA" id="ARBA00022737"/>
    </source>
</evidence>
<keyword evidence="5" id="KW-0677">Repeat</keyword>
<evidence type="ECO:0000259" key="13">
    <source>
        <dbReference type="SMART" id="SM00382"/>
    </source>
</evidence>
<dbReference type="GO" id="GO:0006891">
    <property type="term" value="P:intra-Golgi vesicle-mediated transport"/>
    <property type="evidence" value="ECO:0007669"/>
    <property type="project" value="TreeGrafter"/>
</dbReference>
<name>A0A0F7SI54_PHARH</name>
<dbReference type="SMR" id="A0A0F7SI54"/>
<dbReference type="GO" id="GO:0005524">
    <property type="term" value="F:ATP binding"/>
    <property type="evidence" value="ECO:0007669"/>
    <property type="project" value="UniProtKB-UniRule"/>
</dbReference>
<dbReference type="PANTHER" id="PTHR23078">
    <property type="entry name" value="VESICULAR-FUSION PROTEIN NSF"/>
    <property type="match status" value="1"/>
</dbReference>
<dbReference type="FunFam" id="1.10.8.60:FF:000161">
    <property type="entry name" value="Putative AAA family ATPase SEC18"/>
    <property type="match status" value="1"/>
</dbReference>
<evidence type="ECO:0000256" key="11">
    <source>
        <dbReference type="RuleBase" id="RU367045"/>
    </source>
</evidence>
<dbReference type="SUPFAM" id="SSF54585">
    <property type="entry name" value="Cdc48 domain 2-like"/>
    <property type="match status" value="1"/>
</dbReference>
<dbReference type="InterPro" id="IPR003959">
    <property type="entry name" value="ATPase_AAA_core"/>
</dbReference>
<dbReference type="InterPro" id="IPR027417">
    <property type="entry name" value="P-loop_NTPase"/>
</dbReference>
<evidence type="ECO:0000256" key="4">
    <source>
        <dbReference type="ARBA" id="ARBA00022490"/>
    </source>
</evidence>
<dbReference type="InterPro" id="IPR003593">
    <property type="entry name" value="AAA+_ATPase"/>
</dbReference>
<keyword evidence="6 11" id="KW-0547">Nucleotide-binding</keyword>
<evidence type="ECO:0000256" key="8">
    <source>
        <dbReference type="ARBA" id="ARBA00022927"/>
    </source>
</evidence>
<proteinExistence type="inferred from homology"/>
<keyword evidence="11" id="KW-0931">ER-Golgi transport</keyword>
<feature type="domain" description="AAA+ ATPase" evidence="13">
    <location>
        <begin position="309"/>
        <end position="456"/>
    </location>
</feature>
<dbReference type="SUPFAM" id="SSF52540">
    <property type="entry name" value="P-loop containing nucleoside triphosphate hydrolases"/>
    <property type="match status" value="2"/>
</dbReference>
<dbReference type="Gene3D" id="2.40.40.20">
    <property type="match status" value="1"/>
</dbReference>
<evidence type="ECO:0000256" key="7">
    <source>
        <dbReference type="ARBA" id="ARBA00022840"/>
    </source>
</evidence>
<dbReference type="Gene3D" id="1.10.8.60">
    <property type="match status" value="2"/>
</dbReference>
<dbReference type="PROSITE" id="PS00674">
    <property type="entry name" value="AAA"/>
    <property type="match status" value="1"/>
</dbReference>
<feature type="compositionally biased region" description="Polar residues" evidence="12">
    <location>
        <begin position="1"/>
        <end position="10"/>
    </location>
</feature>
<evidence type="ECO:0000256" key="9">
    <source>
        <dbReference type="ARBA" id="ARBA00056429"/>
    </source>
</evidence>
<evidence type="ECO:0000256" key="12">
    <source>
        <dbReference type="SAM" id="MobiDB-lite"/>
    </source>
</evidence>
<keyword evidence="4 11" id="KW-0963">Cytoplasm</keyword>
<dbReference type="GO" id="GO:0005795">
    <property type="term" value="C:Golgi stack"/>
    <property type="evidence" value="ECO:0007669"/>
    <property type="project" value="TreeGrafter"/>
</dbReference>
<evidence type="ECO:0000256" key="3">
    <source>
        <dbReference type="ARBA" id="ARBA00022448"/>
    </source>
</evidence>
<dbReference type="Pfam" id="PF00004">
    <property type="entry name" value="AAA"/>
    <property type="match status" value="2"/>
</dbReference>
<dbReference type="FunFam" id="1.10.8.60:FF:000026">
    <property type="entry name" value="vesicle-fusing ATPase isoform X1"/>
    <property type="match status" value="1"/>
</dbReference>
<comment type="function">
    <text evidence="9 11">Required for vesicle-mediated transport. Catalyzes the fusion of transport vesicles within the Golgi cisternae. Is also required for transport from the endoplasmic reticulum to the Golgi stack. Seems to function as a fusion protein required for the delivery of cargo proteins to all compartments of the Golgi stack independent of vesicle origin.</text>
</comment>
<dbReference type="EMBL" id="LN483345">
    <property type="protein sequence ID" value="CDZ98651.1"/>
    <property type="molecule type" value="Genomic_DNA"/>
</dbReference>
<dbReference type="CDD" id="cd00009">
    <property type="entry name" value="AAA"/>
    <property type="match status" value="1"/>
</dbReference>
<dbReference type="SUPFAM" id="SSF50692">
    <property type="entry name" value="ADC-like"/>
    <property type="match status" value="1"/>
</dbReference>
<dbReference type="InterPro" id="IPR029067">
    <property type="entry name" value="CDC48_domain_2-like_sf"/>
</dbReference>
<protein>
    <recommendedName>
        <fullName evidence="10 11">Vesicular-fusion protein SEC18</fullName>
    </recommendedName>
</protein>
<keyword evidence="3 11" id="KW-0813">Transport</keyword>
<organism evidence="14">
    <name type="scientific">Phaffia rhodozyma</name>
    <name type="common">Yeast</name>
    <name type="synonym">Xanthophyllomyces dendrorhous</name>
    <dbReference type="NCBI Taxonomy" id="264483"/>
    <lineage>
        <taxon>Eukaryota</taxon>
        <taxon>Fungi</taxon>
        <taxon>Dikarya</taxon>
        <taxon>Basidiomycota</taxon>
        <taxon>Agaricomycotina</taxon>
        <taxon>Tremellomycetes</taxon>
        <taxon>Cystofilobasidiales</taxon>
        <taxon>Mrakiaceae</taxon>
        <taxon>Phaffia</taxon>
    </lineage>
</organism>
<dbReference type="InterPro" id="IPR003960">
    <property type="entry name" value="ATPase_AAA_CS"/>
</dbReference>
<reference evidence="14" key="1">
    <citation type="submission" date="2014-08" db="EMBL/GenBank/DDBJ databases">
        <authorList>
            <person name="Sharma Rahul"/>
            <person name="Thines Marco"/>
        </authorList>
    </citation>
    <scope>NUCLEOTIDE SEQUENCE</scope>
</reference>
<dbReference type="InterPro" id="IPR039812">
    <property type="entry name" value="Vesicle-fus_ATPase"/>
</dbReference>
<dbReference type="InterPro" id="IPR041569">
    <property type="entry name" value="AAA_lid_3"/>
</dbReference>
<evidence type="ECO:0000256" key="6">
    <source>
        <dbReference type="ARBA" id="ARBA00022741"/>
    </source>
</evidence>
<evidence type="ECO:0000256" key="10">
    <source>
        <dbReference type="ARBA" id="ARBA00068637"/>
    </source>
</evidence>
<evidence type="ECO:0000313" key="14">
    <source>
        <dbReference type="EMBL" id="CDZ98651.1"/>
    </source>
</evidence>
<dbReference type="GO" id="GO:0016887">
    <property type="term" value="F:ATP hydrolysis activity"/>
    <property type="evidence" value="ECO:0007669"/>
    <property type="project" value="InterPro"/>
</dbReference>
<dbReference type="FunFam" id="3.40.50.300:FF:000166">
    <property type="entry name" value="vesicle-fusing ATPase isoform X1"/>
    <property type="match status" value="1"/>
</dbReference>
<dbReference type="SMART" id="SM00382">
    <property type="entry name" value="AAA"/>
    <property type="match status" value="2"/>
</dbReference>
<dbReference type="GO" id="GO:0043001">
    <property type="term" value="P:Golgi to plasma membrane protein transport"/>
    <property type="evidence" value="ECO:0007669"/>
    <property type="project" value="TreeGrafter"/>
</dbReference>
<keyword evidence="7 11" id="KW-0067">ATP-binding</keyword>
<dbReference type="GO" id="GO:0035494">
    <property type="term" value="P:SNARE complex disassembly"/>
    <property type="evidence" value="ECO:0007669"/>
    <property type="project" value="InterPro"/>
</dbReference>
<sequence length="798" mass="87282">MSFFSRSSQPSAPPTPPRRDQYQQPPSAYDSGHYRGPSASQGAYGSYGGGGTGGGGYSDEKQRGLVGGGKGRYRLEKGTEATALSNCLVVNERDLGNHQYVRVKRQFYLSTRMDPNVPSGSVWASNIQRQWLGTSIGEEIDVEPVELGGQGDWLGSVELDVGFFSRTTEDHETFSADDISAHVVQLYSGIPLSSMQPIVFDFKGRPLKAFVRALSVVDLSVDGTGAGAQATIGILTAQTDVIVRKDEGSKIKIKASGKKPAPNAILQPNFKFEDMGIGGLDTEFSAIFRRAFASRIFPPSLVEKLGIQHVKGLLLFGPPGTGKTLMARQIGKMLNAREPKIVNGPEILNKFVGQSEENIRKLFADAEKEYKEKGDESGLHIIIFDELDAICKQRGSTGGGTGVGDSVVNQLLSKMDGVDQLNNILIIGMTNRLDMIDEALLRPGRLEVHMEISLPDEHGRLQILRIHTSKMKINKVLGEDVDIEELARLTKNFSGAELGGLIKSATSFAMNRHIKVGTQAGISNDLDTMQVMRGDFTHALDEVHAAFGVSEAELQQVVQNGIIHFNKKVDTILRDGNLYVEQVRKSQRTPLVSVLVHGPASSGKTALAATIAMASDFPFIKLVSPEDMVGFGEQQKIAHLNKIFMDSYKSPLSVVVVDNIERILDWVPLGPRFSNSVLQALLVLIAKRPPKGNRLLVICTTSNRPMLSEMELSDVFDAQIRVPAIDSLQALDKVLREVELFTSEQEHRQCLELLAQAGFNQAGKLNVGIKKLLNLVEMARQDKDKVDTFVQNLMDFMA</sequence>
<dbReference type="FunFam" id="3.40.50.300:FF:000187">
    <property type="entry name" value="Vesicular-fusion ATPase SEC18"/>
    <property type="match status" value="1"/>
</dbReference>
<evidence type="ECO:0000256" key="2">
    <source>
        <dbReference type="ARBA" id="ARBA00006914"/>
    </source>
</evidence>
<comment type="similarity">
    <text evidence="2 11">Belongs to the AAA ATPase family.</text>
</comment>
<evidence type="ECO:0000256" key="1">
    <source>
        <dbReference type="ARBA" id="ARBA00004496"/>
    </source>
</evidence>
<dbReference type="AlphaFoldDB" id="A0A0F7SI54"/>